<dbReference type="PANTHER" id="PTHR13903:SF8">
    <property type="entry name" value="PIRIN"/>
    <property type="match status" value="1"/>
</dbReference>
<dbReference type="PANTHER" id="PTHR13903">
    <property type="entry name" value="PIRIN-RELATED"/>
    <property type="match status" value="1"/>
</dbReference>
<reference evidence="2 3" key="1">
    <citation type="journal article" date="2015" name="Genome Biol. Evol.">
        <title>Comparative Genomics of a Bacterivorous Green Alga Reveals Evolutionary Causalities and Consequences of Phago-Mixotrophic Mode of Nutrition.</title>
        <authorList>
            <person name="Burns J.A."/>
            <person name="Paasch A."/>
            <person name="Narechania A."/>
            <person name="Kim E."/>
        </authorList>
    </citation>
    <scope>NUCLEOTIDE SEQUENCE [LARGE SCALE GENOMIC DNA]</scope>
    <source>
        <strain evidence="2 3">PLY_AMNH</strain>
    </source>
</reference>
<evidence type="ECO:0000313" key="2">
    <source>
        <dbReference type="EMBL" id="KAK3276476.1"/>
    </source>
</evidence>
<evidence type="ECO:0000313" key="3">
    <source>
        <dbReference type="Proteomes" id="UP001190700"/>
    </source>
</evidence>
<dbReference type="InterPro" id="IPR012093">
    <property type="entry name" value="Pirin"/>
</dbReference>
<organism evidence="2 3">
    <name type="scientific">Cymbomonas tetramitiformis</name>
    <dbReference type="NCBI Taxonomy" id="36881"/>
    <lineage>
        <taxon>Eukaryota</taxon>
        <taxon>Viridiplantae</taxon>
        <taxon>Chlorophyta</taxon>
        <taxon>Pyramimonadophyceae</taxon>
        <taxon>Pyramimonadales</taxon>
        <taxon>Pyramimonadaceae</taxon>
        <taxon>Cymbomonas</taxon>
    </lineage>
</organism>
<feature type="domain" description="Pirin C-terminal" evidence="1">
    <location>
        <begin position="35"/>
        <end position="86"/>
    </location>
</feature>
<keyword evidence="3" id="KW-1185">Reference proteome</keyword>
<protein>
    <recommendedName>
        <fullName evidence="1">Pirin C-terminal domain-containing protein</fullName>
    </recommendedName>
</protein>
<dbReference type="InterPro" id="IPR014710">
    <property type="entry name" value="RmlC-like_jellyroll"/>
</dbReference>
<dbReference type="Pfam" id="PF05726">
    <property type="entry name" value="Pirin_C"/>
    <property type="match status" value="1"/>
</dbReference>
<dbReference type="InterPro" id="IPR011051">
    <property type="entry name" value="RmlC_Cupin_sf"/>
</dbReference>
<accession>A0AAE0GE81</accession>
<dbReference type="Gene3D" id="2.60.120.10">
    <property type="entry name" value="Jelly Rolls"/>
    <property type="match status" value="1"/>
</dbReference>
<name>A0AAE0GE81_9CHLO</name>
<proteinExistence type="predicted"/>
<comment type="caution">
    <text evidence="2">The sequence shown here is derived from an EMBL/GenBank/DDBJ whole genome shotgun (WGS) entry which is preliminary data.</text>
</comment>
<sequence length="124" mass="13861">MSIDGEPLKSHCAAKLSGNSDAQLHNTSSGDVELLVLQARTIFPWHPLCHLGRPIKEPVVQHGPFVMTSNDEIRQAFTDYQRTQFGRWPWSSDDPAHAREKPRFAKFMDGRLEERGSSCAADGS</sequence>
<evidence type="ECO:0000259" key="1">
    <source>
        <dbReference type="Pfam" id="PF05726"/>
    </source>
</evidence>
<dbReference type="Proteomes" id="UP001190700">
    <property type="component" value="Unassembled WGS sequence"/>
</dbReference>
<dbReference type="EMBL" id="LGRX02006539">
    <property type="protein sequence ID" value="KAK3276476.1"/>
    <property type="molecule type" value="Genomic_DNA"/>
</dbReference>
<gene>
    <name evidence="2" type="ORF">CYMTET_15449</name>
</gene>
<dbReference type="InterPro" id="IPR008778">
    <property type="entry name" value="Pirin_C_dom"/>
</dbReference>
<dbReference type="AlphaFoldDB" id="A0AAE0GE81"/>
<dbReference type="SUPFAM" id="SSF51182">
    <property type="entry name" value="RmlC-like cupins"/>
    <property type="match status" value="1"/>
</dbReference>